<evidence type="ECO:0000313" key="1">
    <source>
        <dbReference type="EMBL" id="MBU3159308.1"/>
    </source>
</evidence>
<reference evidence="1 2" key="1">
    <citation type="submission" date="2021-06" db="EMBL/GenBank/DDBJ databases">
        <title>Clostridia strains as spoilage organisms.</title>
        <authorList>
            <person name="Wambui J."/>
            <person name="Stephan R."/>
            <person name="Stevens M.J.A."/>
        </authorList>
    </citation>
    <scope>NUCLEOTIDE SEQUENCE [LARGE SCALE GENOMIC DNA]</scope>
    <source>
        <strain evidence="1 2">DSM 14204</strain>
    </source>
</reference>
<keyword evidence="2" id="KW-1185">Reference proteome</keyword>
<organism evidence="1 2">
    <name type="scientific">Clostridium frigoris</name>
    <dbReference type="NCBI Taxonomy" id="205327"/>
    <lineage>
        <taxon>Bacteria</taxon>
        <taxon>Bacillati</taxon>
        <taxon>Bacillota</taxon>
        <taxon>Clostridia</taxon>
        <taxon>Eubacteriales</taxon>
        <taxon>Clostridiaceae</taxon>
        <taxon>Clostridium</taxon>
    </lineage>
</organism>
<name>A0ABS6BQU2_9CLOT</name>
<accession>A0ABS6BQU2</accession>
<dbReference type="EMBL" id="JAHLDV010000008">
    <property type="protein sequence ID" value="MBU3159308.1"/>
    <property type="molecule type" value="Genomic_DNA"/>
</dbReference>
<comment type="caution">
    <text evidence="1">The sequence shown here is derived from an EMBL/GenBank/DDBJ whole genome shotgun (WGS) entry which is preliminary data.</text>
</comment>
<protein>
    <submittedName>
        <fullName evidence="1">Uncharacterized protein</fullName>
    </submittedName>
</protein>
<proteinExistence type="predicted"/>
<gene>
    <name evidence="1" type="ORF">KPL37_06000</name>
</gene>
<sequence>MYFIIVVDAIGFLCFYNDINKESFVVKEFIKSYEKYKYDCILRWKITMAFSAFNNEYSISKLKHM</sequence>
<dbReference type="RefSeq" id="WP_216146586.1">
    <property type="nucleotide sequence ID" value="NZ_JAHLDV010000008.1"/>
</dbReference>
<evidence type="ECO:0000313" key="2">
    <source>
        <dbReference type="Proteomes" id="UP000776252"/>
    </source>
</evidence>
<dbReference type="Proteomes" id="UP000776252">
    <property type="component" value="Unassembled WGS sequence"/>
</dbReference>